<keyword evidence="1" id="KW-0812">Transmembrane</keyword>
<gene>
    <name evidence="2" type="ORF">BJ322DRAFT_53206</name>
</gene>
<protein>
    <submittedName>
        <fullName evidence="2">Uncharacterized protein</fullName>
    </submittedName>
</protein>
<keyword evidence="3" id="KW-1185">Reference proteome</keyword>
<dbReference type="EMBL" id="WIUZ02000001">
    <property type="protein sequence ID" value="KAF9792522.1"/>
    <property type="molecule type" value="Genomic_DNA"/>
</dbReference>
<evidence type="ECO:0000313" key="2">
    <source>
        <dbReference type="EMBL" id="KAF9792522.1"/>
    </source>
</evidence>
<dbReference type="Proteomes" id="UP000736335">
    <property type="component" value="Unassembled WGS sequence"/>
</dbReference>
<comment type="caution">
    <text evidence="2">The sequence shown here is derived from an EMBL/GenBank/DDBJ whole genome shotgun (WGS) entry which is preliminary data.</text>
</comment>
<accession>A0A9P6HRE7</accession>
<feature type="transmembrane region" description="Helical" evidence="1">
    <location>
        <begin position="46"/>
        <end position="65"/>
    </location>
</feature>
<reference evidence="2" key="1">
    <citation type="journal article" date="2020" name="Nat. Commun.">
        <title>Large-scale genome sequencing of mycorrhizal fungi provides insights into the early evolution of symbiotic traits.</title>
        <authorList>
            <person name="Miyauchi S."/>
            <person name="Kiss E."/>
            <person name="Kuo A."/>
            <person name="Drula E."/>
            <person name="Kohler A."/>
            <person name="Sanchez-Garcia M."/>
            <person name="Morin E."/>
            <person name="Andreopoulos B."/>
            <person name="Barry K.W."/>
            <person name="Bonito G."/>
            <person name="Buee M."/>
            <person name="Carver A."/>
            <person name="Chen C."/>
            <person name="Cichocki N."/>
            <person name="Clum A."/>
            <person name="Culley D."/>
            <person name="Crous P.W."/>
            <person name="Fauchery L."/>
            <person name="Girlanda M."/>
            <person name="Hayes R.D."/>
            <person name="Keri Z."/>
            <person name="LaButti K."/>
            <person name="Lipzen A."/>
            <person name="Lombard V."/>
            <person name="Magnuson J."/>
            <person name="Maillard F."/>
            <person name="Murat C."/>
            <person name="Nolan M."/>
            <person name="Ohm R.A."/>
            <person name="Pangilinan J."/>
            <person name="Pereira M.F."/>
            <person name="Perotto S."/>
            <person name="Peter M."/>
            <person name="Pfister S."/>
            <person name="Riley R."/>
            <person name="Sitrit Y."/>
            <person name="Stielow J.B."/>
            <person name="Szollosi G."/>
            <person name="Zifcakova L."/>
            <person name="Stursova M."/>
            <person name="Spatafora J.W."/>
            <person name="Tedersoo L."/>
            <person name="Vaario L.M."/>
            <person name="Yamada A."/>
            <person name="Yan M."/>
            <person name="Wang P."/>
            <person name="Xu J."/>
            <person name="Bruns T."/>
            <person name="Baldrian P."/>
            <person name="Vilgalys R."/>
            <person name="Dunand C."/>
            <person name="Henrissat B."/>
            <person name="Grigoriev I.V."/>
            <person name="Hibbett D."/>
            <person name="Nagy L.G."/>
            <person name="Martin F.M."/>
        </authorList>
    </citation>
    <scope>NUCLEOTIDE SEQUENCE</scope>
    <source>
        <strain evidence="2">UH-Tt-Lm1</strain>
    </source>
</reference>
<name>A0A9P6HRE7_9AGAM</name>
<reference evidence="2" key="2">
    <citation type="submission" date="2020-11" db="EMBL/GenBank/DDBJ databases">
        <authorList>
            <consortium name="DOE Joint Genome Institute"/>
            <person name="Kuo A."/>
            <person name="Miyauchi S."/>
            <person name="Kiss E."/>
            <person name="Drula E."/>
            <person name="Kohler A."/>
            <person name="Sanchez-Garcia M."/>
            <person name="Andreopoulos B."/>
            <person name="Barry K.W."/>
            <person name="Bonito G."/>
            <person name="Buee M."/>
            <person name="Carver A."/>
            <person name="Chen C."/>
            <person name="Cichocki N."/>
            <person name="Clum A."/>
            <person name="Culley D."/>
            <person name="Crous P.W."/>
            <person name="Fauchery L."/>
            <person name="Girlanda M."/>
            <person name="Hayes R."/>
            <person name="Keri Z."/>
            <person name="Labutti K."/>
            <person name="Lipzen A."/>
            <person name="Lombard V."/>
            <person name="Magnuson J."/>
            <person name="Maillard F."/>
            <person name="Morin E."/>
            <person name="Murat C."/>
            <person name="Nolan M."/>
            <person name="Ohm R."/>
            <person name="Pangilinan J."/>
            <person name="Pereira M."/>
            <person name="Perotto S."/>
            <person name="Peter M."/>
            <person name="Riley R."/>
            <person name="Sitrit Y."/>
            <person name="Stielow B."/>
            <person name="Szollosi G."/>
            <person name="Zifcakova L."/>
            <person name="Stursova M."/>
            <person name="Spatafora J.W."/>
            <person name="Tedersoo L."/>
            <person name="Vaario L.-M."/>
            <person name="Yamada A."/>
            <person name="Yan M."/>
            <person name="Wang P."/>
            <person name="Xu J."/>
            <person name="Bruns T."/>
            <person name="Baldrian P."/>
            <person name="Vilgalys R."/>
            <person name="Henrissat B."/>
            <person name="Grigoriev I.V."/>
            <person name="Hibbett D."/>
            <person name="Nagy L.G."/>
            <person name="Martin F.M."/>
        </authorList>
    </citation>
    <scope>NUCLEOTIDE SEQUENCE</scope>
    <source>
        <strain evidence="2">UH-Tt-Lm1</strain>
    </source>
</reference>
<keyword evidence="1" id="KW-0472">Membrane</keyword>
<evidence type="ECO:0000256" key="1">
    <source>
        <dbReference type="SAM" id="Phobius"/>
    </source>
</evidence>
<evidence type="ECO:0000313" key="3">
    <source>
        <dbReference type="Proteomes" id="UP000736335"/>
    </source>
</evidence>
<sequence length="121" mass="13595">MFGSPSRGLDRVRYKSQLAACRLGPATGLYLNFFLLFLVIPISLDYLPSTYTLFPSIFTPSSLVWDGVMRYATGRASTFHHHCPKPPSMNVLPLFFWQPPLPSHFSLPLISVSLGRTFGCR</sequence>
<feature type="transmembrane region" description="Helical" evidence="1">
    <location>
        <begin position="20"/>
        <end position="40"/>
    </location>
</feature>
<organism evidence="2 3">
    <name type="scientific">Thelephora terrestris</name>
    <dbReference type="NCBI Taxonomy" id="56493"/>
    <lineage>
        <taxon>Eukaryota</taxon>
        <taxon>Fungi</taxon>
        <taxon>Dikarya</taxon>
        <taxon>Basidiomycota</taxon>
        <taxon>Agaricomycotina</taxon>
        <taxon>Agaricomycetes</taxon>
        <taxon>Thelephorales</taxon>
        <taxon>Thelephoraceae</taxon>
        <taxon>Thelephora</taxon>
    </lineage>
</organism>
<keyword evidence="1" id="KW-1133">Transmembrane helix</keyword>
<proteinExistence type="predicted"/>
<dbReference type="AlphaFoldDB" id="A0A9P6HRE7"/>